<name>A0ABN7AR42_9HEMI</name>
<protein>
    <submittedName>
        <fullName evidence="1">Uncharacterized protein</fullName>
    </submittedName>
</protein>
<dbReference type="EMBL" id="AP028912">
    <property type="protein sequence ID" value="BES93812.1"/>
    <property type="molecule type" value="Genomic_DNA"/>
</dbReference>
<organism evidence="1 2">
    <name type="scientific">Nesidiocoris tenuis</name>
    <dbReference type="NCBI Taxonomy" id="355587"/>
    <lineage>
        <taxon>Eukaryota</taxon>
        <taxon>Metazoa</taxon>
        <taxon>Ecdysozoa</taxon>
        <taxon>Arthropoda</taxon>
        <taxon>Hexapoda</taxon>
        <taxon>Insecta</taxon>
        <taxon>Pterygota</taxon>
        <taxon>Neoptera</taxon>
        <taxon>Paraneoptera</taxon>
        <taxon>Hemiptera</taxon>
        <taxon>Heteroptera</taxon>
        <taxon>Panheteroptera</taxon>
        <taxon>Cimicomorpha</taxon>
        <taxon>Miridae</taxon>
        <taxon>Dicyphina</taxon>
        <taxon>Nesidiocoris</taxon>
    </lineage>
</organism>
<gene>
    <name evidence="1" type="ORF">NTJ_06621</name>
</gene>
<reference evidence="1 2" key="1">
    <citation type="submission" date="2023-09" db="EMBL/GenBank/DDBJ databases">
        <title>Nesidiocoris tenuis whole genome shotgun sequence.</title>
        <authorList>
            <person name="Shibata T."/>
            <person name="Shimoda M."/>
            <person name="Kobayashi T."/>
            <person name="Uehara T."/>
        </authorList>
    </citation>
    <scope>NUCLEOTIDE SEQUENCE [LARGE SCALE GENOMIC DNA]</scope>
    <source>
        <strain evidence="1 2">Japan</strain>
    </source>
</reference>
<evidence type="ECO:0000313" key="2">
    <source>
        <dbReference type="Proteomes" id="UP001307889"/>
    </source>
</evidence>
<proteinExistence type="predicted"/>
<sequence length="100" mass="11411">MRIFLIRVNRRYAAFPANFRGRLSPQDSALFFRRTTSPFFPCSILVEAKSQFIAERCYDGLICSKLSRTAKRPPIYCRLVKAVRSDSIAGEKPIHIAEDG</sequence>
<accession>A0ABN7AR42</accession>
<dbReference type="Proteomes" id="UP001307889">
    <property type="component" value="Chromosome 4"/>
</dbReference>
<evidence type="ECO:0000313" key="1">
    <source>
        <dbReference type="EMBL" id="BES93812.1"/>
    </source>
</evidence>
<keyword evidence="2" id="KW-1185">Reference proteome</keyword>